<dbReference type="InterPro" id="IPR031327">
    <property type="entry name" value="MCM"/>
</dbReference>
<sequence>MVSSYILNGKNILAGTNTDSVWSLTKMKNYFSLIRYINPRITPECEKVLQTYYKRQRALEGRSAARTTPRLLQSLIRLAEGHARLMFRDEVLVIDAVYAIILMESSMLSFSILEGMSPLHTTFPNSPEAEFEDRARTILRILQLDELLSISKNYKQFYQDFNVKRLLLKISSVFNSTKLSYLFDRNNEEDITKSTGIYNESCSAYFDTDHIDRYSAVNADFNFKSVKSLKGDELHCTVEQETKNVNENLHNSSLLDKIKENKSLFAFENGKKCKNLHKNAGVAQNS</sequence>
<dbReference type="GO" id="GO:0003697">
    <property type="term" value="F:single-stranded DNA binding"/>
    <property type="evidence" value="ECO:0007669"/>
    <property type="project" value="TreeGrafter"/>
</dbReference>
<dbReference type="GO" id="GO:0016787">
    <property type="term" value="F:hydrolase activity"/>
    <property type="evidence" value="ECO:0007669"/>
    <property type="project" value="UniProtKB-KW"/>
</dbReference>
<feature type="domain" description="MCM AAA-lid" evidence="1">
    <location>
        <begin position="26"/>
        <end position="107"/>
    </location>
</feature>
<protein>
    <submittedName>
        <fullName evidence="2">DNA replication licensing factor MCM9</fullName>
    </submittedName>
</protein>
<name>A0A087U5P7_STEMI</name>
<dbReference type="GO" id="GO:0017116">
    <property type="term" value="F:single-stranded DNA helicase activity"/>
    <property type="evidence" value="ECO:0007669"/>
    <property type="project" value="TreeGrafter"/>
</dbReference>
<proteinExistence type="predicted"/>
<dbReference type="InterPro" id="IPR027417">
    <property type="entry name" value="P-loop_NTPase"/>
</dbReference>
<reference evidence="2 3" key="1">
    <citation type="submission" date="2013-11" db="EMBL/GenBank/DDBJ databases">
        <title>Genome sequencing of Stegodyphus mimosarum.</title>
        <authorList>
            <person name="Bechsgaard J."/>
        </authorList>
    </citation>
    <scope>NUCLEOTIDE SEQUENCE [LARGE SCALE GENOMIC DNA]</scope>
</reference>
<dbReference type="GO" id="GO:0005524">
    <property type="term" value="F:ATP binding"/>
    <property type="evidence" value="ECO:0007669"/>
    <property type="project" value="InterPro"/>
</dbReference>
<dbReference type="AlphaFoldDB" id="A0A087U5P7"/>
<evidence type="ECO:0000313" key="2">
    <source>
        <dbReference type="EMBL" id="KFM72686.1"/>
    </source>
</evidence>
<dbReference type="GO" id="GO:0005634">
    <property type="term" value="C:nucleus"/>
    <property type="evidence" value="ECO:0007669"/>
    <property type="project" value="UniProtKB-SubCell"/>
</dbReference>
<evidence type="ECO:0000259" key="1">
    <source>
        <dbReference type="Pfam" id="PF17855"/>
    </source>
</evidence>
<evidence type="ECO:0000313" key="3">
    <source>
        <dbReference type="Proteomes" id="UP000054359"/>
    </source>
</evidence>
<dbReference type="EMBL" id="KK118309">
    <property type="protein sequence ID" value="KFM72686.1"/>
    <property type="molecule type" value="Genomic_DNA"/>
</dbReference>
<dbReference type="GO" id="GO:0000724">
    <property type="term" value="P:double-strand break repair via homologous recombination"/>
    <property type="evidence" value="ECO:0007669"/>
    <property type="project" value="TreeGrafter"/>
</dbReference>
<accession>A0A087U5P7</accession>
<dbReference type="Gene3D" id="3.40.50.300">
    <property type="entry name" value="P-loop containing nucleotide triphosphate hydrolases"/>
    <property type="match status" value="1"/>
</dbReference>
<dbReference type="PANTHER" id="PTHR11630:SF48">
    <property type="entry name" value="DNA HELICASE MCM9"/>
    <property type="match status" value="1"/>
</dbReference>
<dbReference type="Proteomes" id="UP000054359">
    <property type="component" value="Unassembled WGS sequence"/>
</dbReference>
<dbReference type="GO" id="GO:0042555">
    <property type="term" value="C:MCM complex"/>
    <property type="evidence" value="ECO:0007669"/>
    <property type="project" value="TreeGrafter"/>
</dbReference>
<keyword evidence="3" id="KW-1185">Reference proteome</keyword>
<organism evidence="2 3">
    <name type="scientific">Stegodyphus mimosarum</name>
    <name type="common">African social velvet spider</name>
    <dbReference type="NCBI Taxonomy" id="407821"/>
    <lineage>
        <taxon>Eukaryota</taxon>
        <taxon>Metazoa</taxon>
        <taxon>Ecdysozoa</taxon>
        <taxon>Arthropoda</taxon>
        <taxon>Chelicerata</taxon>
        <taxon>Arachnida</taxon>
        <taxon>Araneae</taxon>
        <taxon>Araneomorphae</taxon>
        <taxon>Entelegynae</taxon>
        <taxon>Eresoidea</taxon>
        <taxon>Eresidae</taxon>
        <taxon>Stegodyphus</taxon>
    </lineage>
</organism>
<feature type="non-terminal residue" evidence="2">
    <location>
        <position position="286"/>
    </location>
</feature>
<gene>
    <name evidence="2" type="ORF">X975_11517</name>
</gene>
<dbReference type="STRING" id="407821.A0A087U5P7"/>
<dbReference type="PANTHER" id="PTHR11630">
    <property type="entry name" value="DNA REPLICATION LICENSING FACTOR MCM FAMILY MEMBER"/>
    <property type="match status" value="1"/>
</dbReference>
<dbReference type="InterPro" id="IPR041562">
    <property type="entry name" value="MCM_lid"/>
</dbReference>
<dbReference type="Pfam" id="PF17855">
    <property type="entry name" value="MCM_lid"/>
    <property type="match status" value="1"/>
</dbReference>
<dbReference type="OrthoDB" id="6782233at2759"/>